<evidence type="ECO:0000256" key="4">
    <source>
        <dbReference type="ARBA" id="ARBA00022692"/>
    </source>
</evidence>
<dbReference type="Pfam" id="PF00001">
    <property type="entry name" value="7tm_1"/>
    <property type="match status" value="1"/>
</dbReference>
<evidence type="ECO:0000256" key="5">
    <source>
        <dbReference type="ARBA" id="ARBA00022989"/>
    </source>
</evidence>
<evidence type="ECO:0000256" key="6">
    <source>
        <dbReference type="ARBA" id="ARBA00023040"/>
    </source>
</evidence>
<dbReference type="PROSITE" id="PS50262">
    <property type="entry name" value="G_PROTEIN_RECEP_F1_2"/>
    <property type="match status" value="1"/>
</dbReference>
<evidence type="ECO:0000256" key="12">
    <source>
        <dbReference type="RuleBase" id="RU000688"/>
    </source>
</evidence>
<feature type="transmembrane region" description="Helical" evidence="13">
    <location>
        <begin position="164"/>
        <end position="188"/>
    </location>
</feature>
<dbReference type="PRINTS" id="PR00237">
    <property type="entry name" value="GPCRRHODOPSN"/>
</dbReference>
<evidence type="ECO:0000256" key="11">
    <source>
        <dbReference type="ARBA" id="ARBA00023224"/>
    </source>
</evidence>
<gene>
    <name evidence="15" type="ORF">MSPICULIGERA_LOCUS5384</name>
</gene>
<dbReference type="InterPro" id="IPR000276">
    <property type="entry name" value="GPCR_Rhodpsn"/>
</dbReference>
<feature type="transmembrane region" description="Helical" evidence="13">
    <location>
        <begin position="46"/>
        <end position="73"/>
    </location>
</feature>
<reference evidence="15" key="1">
    <citation type="submission" date="2023-06" db="EMBL/GenBank/DDBJ databases">
        <authorList>
            <person name="Delattre M."/>
        </authorList>
    </citation>
    <scope>NUCLEOTIDE SEQUENCE</scope>
    <source>
        <strain evidence="15">AF72</strain>
    </source>
</reference>
<dbReference type="InterPro" id="IPR017452">
    <property type="entry name" value="GPCR_Rhodpsn_7TM"/>
</dbReference>
<proteinExistence type="inferred from homology"/>
<keyword evidence="8" id="KW-1015">Disulfide bond</keyword>
<comment type="similarity">
    <text evidence="2 12">Belongs to the G-protein coupled receptor 1 family.</text>
</comment>
<keyword evidence="7 13" id="KW-0472">Membrane</keyword>
<dbReference type="GO" id="GO:0004983">
    <property type="term" value="F:neuropeptide Y receptor activity"/>
    <property type="evidence" value="ECO:0007669"/>
    <property type="project" value="InterPro"/>
</dbReference>
<evidence type="ECO:0000256" key="7">
    <source>
        <dbReference type="ARBA" id="ARBA00023136"/>
    </source>
</evidence>
<evidence type="ECO:0000313" key="16">
    <source>
        <dbReference type="Proteomes" id="UP001177023"/>
    </source>
</evidence>
<protein>
    <recommendedName>
        <fullName evidence="14">G-protein coupled receptors family 1 profile domain-containing protein</fullName>
    </recommendedName>
</protein>
<sequence length="455" mass="50968">MEEASTAQSRTPATPTTAAAMSAADQEQMAMVMAFYNETVNFEKKIGIIIPTIFALIILIGVVGNVLVVVVALHRQMRNSTNTLIIGLAISDLMFLLLCIPFTAIDYAMPIWVFPEWTCSMINYFQHISAYFSVWTLTLMALDRFLAVCFPVDSMTLRSTRNTVIVMMIVYAIIFVSQIPIGLMHGIFYYEFIVENRSTCAIVSIADNSATVAQARGYFLTFNLFGYMLPLGITCVLYYFMLSRLWRTPRPGTCNSINSSIRSRPETVKAKRKVTRLVLCVVIIWAVCWLPLNVCFFFSGMAYPDTLVLRGGKIMVVVQIASQVLAYTNSCLNPILYALMSDNFRKGFVRVLSILCKKVSCGLCCTSEPKSMSRMEITNFHTTQTTGSLRPSRNAVAGSQVNPSELCSLLYEEQQNQMAGHSQRLHSFLEMHDISRTRSAISLNLNLNLSNVRNV</sequence>
<comment type="caution">
    <text evidence="15">The sequence shown here is derived from an EMBL/GenBank/DDBJ whole genome shotgun (WGS) entry which is preliminary data.</text>
</comment>
<feature type="domain" description="G-protein coupled receptors family 1 profile" evidence="14">
    <location>
        <begin position="64"/>
        <end position="337"/>
    </location>
</feature>
<dbReference type="CDD" id="cd15096">
    <property type="entry name" value="7tmA_AstA_R_insect"/>
    <property type="match status" value="1"/>
</dbReference>
<dbReference type="InterPro" id="IPR000611">
    <property type="entry name" value="NPY_rcpt"/>
</dbReference>
<evidence type="ECO:0000313" key="15">
    <source>
        <dbReference type="EMBL" id="CAJ0566799.1"/>
    </source>
</evidence>
<evidence type="ECO:0000256" key="13">
    <source>
        <dbReference type="SAM" id="Phobius"/>
    </source>
</evidence>
<evidence type="ECO:0000256" key="2">
    <source>
        <dbReference type="ARBA" id="ARBA00010663"/>
    </source>
</evidence>
<dbReference type="SMART" id="SM01381">
    <property type="entry name" value="7TM_GPCR_Srsx"/>
    <property type="match status" value="1"/>
</dbReference>
<keyword evidence="3" id="KW-1003">Cell membrane</keyword>
<organism evidence="15 16">
    <name type="scientific">Mesorhabditis spiculigera</name>
    <dbReference type="NCBI Taxonomy" id="96644"/>
    <lineage>
        <taxon>Eukaryota</taxon>
        <taxon>Metazoa</taxon>
        <taxon>Ecdysozoa</taxon>
        <taxon>Nematoda</taxon>
        <taxon>Chromadorea</taxon>
        <taxon>Rhabditida</taxon>
        <taxon>Rhabditina</taxon>
        <taxon>Rhabditomorpha</taxon>
        <taxon>Rhabditoidea</taxon>
        <taxon>Rhabditidae</taxon>
        <taxon>Mesorhabditinae</taxon>
        <taxon>Mesorhabditis</taxon>
    </lineage>
</organism>
<comment type="subcellular location">
    <subcellularLocation>
        <location evidence="1">Cell membrane</location>
        <topology evidence="1">Multi-pass membrane protein</topology>
    </subcellularLocation>
</comment>
<dbReference type="Proteomes" id="UP001177023">
    <property type="component" value="Unassembled WGS sequence"/>
</dbReference>
<accession>A0AA36FTM1</accession>
<keyword evidence="10" id="KW-0325">Glycoprotein</keyword>
<keyword evidence="9 12" id="KW-0675">Receptor</keyword>
<evidence type="ECO:0000256" key="8">
    <source>
        <dbReference type="ARBA" id="ARBA00023157"/>
    </source>
</evidence>
<evidence type="ECO:0000256" key="1">
    <source>
        <dbReference type="ARBA" id="ARBA00004651"/>
    </source>
</evidence>
<evidence type="ECO:0000256" key="3">
    <source>
        <dbReference type="ARBA" id="ARBA00022475"/>
    </source>
</evidence>
<keyword evidence="6 12" id="KW-0297">G-protein coupled receptor</keyword>
<feature type="transmembrane region" description="Helical" evidence="13">
    <location>
        <begin position="128"/>
        <end position="152"/>
    </location>
</feature>
<feature type="transmembrane region" description="Helical" evidence="13">
    <location>
        <begin position="314"/>
        <end position="340"/>
    </location>
</feature>
<dbReference type="PANTHER" id="PTHR45695">
    <property type="entry name" value="LEUCOKININ RECEPTOR-RELATED"/>
    <property type="match status" value="1"/>
</dbReference>
<feature type="transmembrane region" description="Helical" evidence="13">
    <location>
        <begin position="218"/>
        <end position="240"/>
    </location>
</feature>
<dbReference type="Gene3D" id="1.20.1070.10">
    <property type="entry name" value="Rhodopsin 7-helix transmembrane proteins"/>
    <property type="match status" value="1"/>
</dbReference>
<dbReference type="GO" id="GO:0005886">
    <property type="term" value="C:plasma membrane"/>
    <property type="evidence" value="ECO:0007669"/>
    <property type="project" value="UniProtKB-SubCell"/>
</dbReference>
<feature type="non-terminal residue" evidence="15">
    <location>
        <position position="1"/>
    </location>
</feature>
<keyword evidence="4 12" id="KW-0812">Transmembrane</keyword>
<keyword evidence="11 12" id="KW-0807">Transducer</keyword>
<keyword evidence="16" id="KW-1185">Reference proteome</keyword>
<feature type="transmembrane region" description="Helical" evidence="13">
    <location>
        <begin position="85"/>
        <end position="108"/>
    </location>
</feature>
<name>A0AA36FTM1_9BILA</name>
<dbReference type="EMBL" id="CATQJA010001331">
    <property type="protein sequence ID" value="CAJ0566799.1"/>
    <property type="molecule type" value="Genomic_DNA"/>
</dbReference>
<dbReference type="AlphaFoldDB" id="A0AA36FTM1"/>
<dbReference type="PANTHER" id="PTHR45695:SF23">
    <property type="entry name" value="GALANIN-LIKE G-PROTEIN COUPLED RECEPTOR NPR-9"/>
    <property type="match status" value="1"/>
</dbReference>
<evidence type="ECO:0000259" key="14">
    <source>
        <dbReference type="PROSITE" id="PS50262"/>
    </source>
</evidence>
<evidence type="ECO:0000256" key="10">
    <source>
        <dbReference type="ARBA" id="ARBA00023180"/>
    </source>
</evidence>
<feature type="transmembrane region" description="Helical" evidence="13">
    <location>
        <begin position="277"/>
        <end position="302"/>
    </location>
</feature>
<keyword evidence="5 13" id="KW-1133">Transmembrane helix</keyword>
<dbReference type="SUPFAM" id="SSF81321">
    <property type="entry name" value="Family A G protein-coupled receptor-like"/>
    <property type="match status" value="1"/>
</dbReference>
<dbReference type="PROSITE" id="PS00237">
    <property type="entry name" value="G_PROTEIN_RECEP_F1_1"/>
    <property type="match status" value="1"/>
</dbReference>
<evidence type="ECO:0000256" key="9">
    <source>
        <dbReference type="ARBA" id="ARBA00023170"/>
    </source>
</evidence>
<dbReference type="PRINTS" id="PR01012">
    <property type="entry name" value="NRPEPTIDEYR"/>
</dbReference>